<gene>
    <name evidence="1" type="ORF">M413DRAFT_11004</name>
</gene>
<organism evidence="1 2">
    <name type="scientific">Hebeloma cylindrosporum</name>
    <dbReference type="NCBI Taxonomy" id="76867"/>
    <lineage>
        <taxon>Eukaryota</taxon>
        <taxon>Fungi</taxon>
        <taxon>Dikarya</taxon>
        <taxon>Basidiomycota</taxon>
        <taxon>Agaricomycotina</taxon>
        <taxon>Agaricomycetes</taxon>
        <taxon>Agaricomycetidae</taxon>
        <taxon>Agaricales</taxon>
        <taxon>Agaricineae</taxon>
        <taxon>Hymenogastraceae</taxon>
        <taxon>Hebeloma</taxon>
    </lineage>
</organism>
<name>A0A0C2XUR9_HEBCY</name>
<dbReference type="OrthoDB" id="2269034at2759"/>
<dbReference type="EMBL" id="KN831780">
    <property type="protein sequence ID" value="KIM41413.1"/>
    <property type="molecule type" value="Genomic_DNA"/>
</dbReference>
<dbReference type="Proteomes" id="UP000053424">
    <property type="component" value="Unassembled WGS sequence"/>
</dbReference>
<evidence type="ECO:0000313" key="1">
    <source>
        <dbReference type="EMBL" id="KIM41413.1"/>
    </source>
</evidence>
<dbReference type="HOGENOM" id="CLU_018544_12_0_1"/>
<dbReference type="AlphaFoldDB" id="A0A0C2XUR9"/>
<evidence type="ECO:0000313" key="2">
    <source>
        <dbReference type="Proteomes" id="UP000053424"/>
    </source>
</evidence>
<protein>
    <submittedName>
        <fullName evidence="1">Uncharacterized protein</fullName>
    </submittedName>
</protein>
<keyword evidence="2" id="KW-1185">Reference proteome</keyword>
<sequence>MADFHSRLSIPSRLLDPQLALWLNNNAPLPNNDSDKAKKLRTALIDKSELNSSHGVETQLAISQLTLILSPIRGVPQDIWNEIFSLCVPESPRPGLSLSVAPLSLTRVCRAWQSMAINNPYLWNKMHVSIPTYRRKVPKTPSGEALKEIGEMLHVWLDRSGEVPLSIALDLPDGHEVSNSSSISQFIHRVELCSSRIYSLELSLSRSPGLYNRFTALDPLPNLREITVDKVPVNIMRRTKEIPWTDAGIFHVSQLRKVTIGDLPRRDYRTASWFIPSNWSNLQYFHIGTPIPELRILEIFALLHRLIECSMVIAGRSDDVFGVYNHEPPIRSTLLNLKSLALSDSTDSAWNLAPLFGHLDISGLTTLKLKLMKWAVRDTFGNPMLALLPRISALNKLDLELEKSCYAAWTLDVFRVTPFLRHLVLHLPRSDFHLWEKHGGYTESHKTLLDLTSPRLDLLLVDPLANKRVIILPKLEILEFRGDMDVQCDQFRDIILQRLDPASWDIATLKHISASFNETIADEITGQIGRHNEKVGIECFLDFSVYPDPWRRQEHVVPRSLRWTNQIPGARDGIPESRYTTIALRHTLFEEL</sequence>
<reference evidence="1 2" key="1">
    <citation type="submission" date="2014-04" db="EMBL/GenBank/DDBJ databases">
        <authorList>
            <consortium name="DOE Joint Genome Institute"/>
            <person name="Kuo A."/>
            <person name="Gay G."/>
            <person name="Dore J."/>
            <person name="Kohler A."/>
            <person name="Nagy L.G."/>
            <person name="Floudas D."/>
            <person name="Copeland A."/>
            <person name="Barry K.W."/>
            <person name="Cichocki N."/>
            <person name="Veneault-Fourrey C."/>
            <person name="LaButti K."/>
            <person name="Lindquist E.A."/>
            <person name="Lipzen A."/>
            <person name="Lundell T."/>
            <person name="Morin E."/>
            <person name="Murat C."/>
            <person name="Sun H."/>
            <person name="Tunlid A."/>
            <person name="Henrissat B."/>
            <person name="Grigoriev I.V."/>
            <person name="Hibbett D.S."/>
            <person name="Martin F."/>
            <person name="Nordberg H.P."/>
            <person name="Cantor M.N."/>
            <person name="Hua S.X."/>
        </authorList>
    </citation>
    <scope>NUCLEOTIDE SEQUENCE [LARGE SCALE GENOMIC DNA]</scope>
    <source>
        <strain evidence="2">h7</strain>
    </source>
</reference>
<accession>A0A0C2XUR9</accession>
<reference evidence="2" key="2">
    <citation type="submission" date="2015-01" db="EMBL/GenBank/DDBJ databases">
        <title>Evolutionary Origins and Diversification of the Mycorrhizal Mutualists.</title>
        <authorList>
            <consortium name="DOE Joint Genome Institute"/>
            <consortium name="Mycorrhizal Genomics Consortium"/>
            <person name="Kohler A."/>
            <person name="Kuo A."/>
            <person name="Nagy L.G."/>
            <person name="Floudas D."/>
            <person name="Copeland A."/>
            <person name="Barry K.W."/>
            <person name="Cichocki N."/>
            <person name="Veneault-Fourrey C."/>
            <person name="LaButti K."/>
            <person name="Lindquist E.A."/>
            <person name="Lipzen A."/>
            <person name="Lundell T."/>
            <person name="Morin E."/>
            <person name="Murat C."/>
            <person name="Riley R."/>
            <person name="Ohm R."/>
            <person name="Sun H."/>
            <person name="Tunlid A."/>
            <person name="Henrissat B."/>
            <person name="Grigoriev I.V."/>
            <person name="Hibbett D.S."/>
            <person name="Martin F."/>
        </authorList>
    </citation>
    <scope>NUCLEOTIDE SEQUENCE [LARGE SCALE GENOMIC DNA]</scope>
    <source>
        <strain evidence="2">h7</strain>
    </source>
</reference>
<proteinExistence type="predicted"/>